<dbReference type="InterPro" id="IPR001164">
    <property type="entry name" value="ArfGAP_dom"/>
</dbReference>
<dbReference type="STRING" id="3088.A0A383W7F5"/>
<gene>
    <name evidence="8" type="ORF">BQ4739_LOCUS13210</name>
</gene>
<evidence type="ECO:0000256" key="6">
    <source>
        <dbReference type="SAM" id="MobiDB-lite"/>
    </source>
</evidence>
<feature type="region of interest" description="Disordered" evidence="6">
    <location>
        <begin position="293"/>
        <end position="312"/>
    </location>
</feature>
<dbReference type="CDD" id="cd08831">
    <property type="entry name" value="ArfGap_ArfGap2_3_like"/>
    <property type="match status" value="1"/>
</dbReference>
<organism evidence="8 9">
    <name type="scientific">Tetradesmus obliquus</name>
    <name type="common">Green alga</name>
    <name type="synonym">Acutodesmus obliquus</name>
    <dbReference type="NCBI Taxonomy" id="3088"/>
    <lineage>
        <taxon>Eukaryota</taxon>
        <taxon>Viridiplantae</taxon>
        <taxon>Chlorophyta</taxon>
        <taxon>core chlorophytes</taxon>
        <taxon>Chlorophyceae</taxon>
        <taxon>CS clade</taxon>
        <taxon>Sphaeropleales</taxon>
        <taxon>Scenedesmaceae</taxon>
        <taxon>Tetradesmus</taxon>
    </lineage>
</organism>
<proteinExistence type="predicted"/>
<evidence type="ECO:0000256" key="2">
    <source>
        <dbReference type="ARBA" id="ARBA00022723"/>
    </source>
</evidence>
<dbReference type="Pfam" id="PF01412">
    <property type="entry name" value="ArfGap"/>
    <property type="match status" value="1"/>
</dbReference>
<accession>A0A383W7F5</accession>
<dbReference type="GO" id="GO:0048205">
    <property type="term" value="P:COPI coating of Golgi vesicle"/>
    <property type="evidence" value="ECO:0007669"/>
    <property type="project" value="TreeGrafter"/>
</dbReference>
<dbReference type="InterPro" id="IPR037278">
    <property type="entry name" value="ARFGAP/RecO"/>
</dbReference>
<dbReference type="GO" id="GO:0005096">
    <property type="term" value="F:GTPase activator activity"/>
    <property type="evidence" value="ECO:0007669"/>
    <property type="project" value="UniProtKB-KW"/>
</dbReference>
<feature type="region of interest" description="Disordered" evidence="6">
    <location>
        <begin position="389"/>
        <end position="411"/>
    </location>
</feature>
<keyword evidence="1" id="KW-0343">GTPase activation</keyword>
<keyword evidence="3 5" id="KW-0863">Zinc-finger</keyword>
<dbReference type="GO" id="GO:0000139">
    <property type="term" value="C:Golgi membrane"/>
    <property type="evidence" value="ECO:0007669"/>
    <property type="project" value="GOC"/>
</dbReference>
<reference evidence="8 9" key="1">
    <citation type="submission" date="2016-10" db="EMBL/GenBank/DDBJ databases">
        <authorList>
            <person name="Cai Z."/>
        </authorList>
    </citation>
    <scope>NUCLEOTIDE SEQUENCE [LARGE SCALE GENOMIC DNA]</scope>
</reference>
<keyword evidence="9" id="KW-1185">Reference proteome</keyword>
<name>A0A383W7F5_TETOB</name>
<evidence type="ECO:0000313" key="8">
    <source>
        <dbReference type="EMBL" id="SZX73092.1"/>
    </source>
</evidence>
<dbReference type="FunFam" id="1.10.220.150:FF:000004">
    <property type="entry name" value="Putative ADP-ribosylation factor GTPase-activating protein 2"/>
    <property type="match status" value="1"/>
</dbReference>
<protein>
    <recommendedName>
        <fullName evidence="7">Arf-GAP domain-containing protein</fullName>
    </recommendedName>
</protein>
<keyword evidence="4" id="KW-0862">Zinc</keyword>
<dbReference type="EMBL" id="FNXT01001184">
    <property type="protein sequence ID" value="SZX73092.1"/>
    <property type="molecule type" value="Genomic_DNA"/>
</dbReference>
<dbReference type="PROSITE" id="PS50115">
    <property type="entry name" value="ARFGAP"/>
    <property type="match status" value="1"/>
</dbReference>
<evidence type="ECO:0000259" key="7">
    <source>
        <dbReference type="PROSITE" id="PS50115"/>
    </source>
</evidence>
<dbReference type="GO" id="GO:0008270">
    <property type="term" value="F:zinc ion binding"/>
    <property type="evidence" value="ECO:0007669"/>
    <property type="project" value="UniProtKB-KW"/>
</dbReference>
<dbReference type="InterPro" id="IPR038508">
    <property type="entry name" value="ArfGAP_dom_sf"/>
</dbReference>
<feature type="compositionally biased region" description="Gly residues" evidence="6">
    <location>
        <begin position="300"/>
        <end position="312"/>
    </location>
</feature>
<evidence type="ECO:0000256" key="5">
    <source>
        <dbReference type="PROSITE-ProRule" id="PRU00288"/>
    </source>
</evidence>
<keyword evidence="2" id="KW-0479">Metal-binding</keyword>
<dbReference type="SMART" id="SM00105">
    <property type="entry name" value="ArfGap"/>
    <property type="match status" value="1"/>
</dbReference>
<evidence type="ECO:0000256" key="4">
    <source>
        <dbReference type="ARBA" id="ARBA00022833"/>
    </source>
</evidence>
<dbReference type="PANTHER" id="PTHR45686:SF4">
    <property type="entry name" value="ADP-RIBOSYLATION FACTOR GTPASE ACTIVATING PROTEIN 3, ISOFORM H"/>
    <property type="match status" value="1"/>
</dbReference>
<dbReference type="SUPFAM" id="SSF57863">
    <property type="entry name" value="ArfGap/RecO-like zinc finger"/>
    <property type="match status" value="1"/>
</dbReference>
<dbReference type="AlphaFoldDB" id="A0A383W7F5"/>
<dbReference type="Proteomes" id="UP000256970">
    <property type="component" value="Unassembled WGS sequence"/>
</dbReference>
<sequence>MGEPLDRDTLFKKLRSKPENKVCFDCPAKNPTWASVPYGVYICLACAGIHRSLGVHISFVRSTTLDTWTEDQLRLMAVGGNHKARQFFKQHGYDEVGSDKIENKYTSRAAQLYRQQLEKEAIKTVSVASPKVADSSSTSAPSAASSSTQPAAAAAAAGVAGAAAGAAAATGGLRPAVSASKPAASRLVQPRKPAGKLGGGLGVRKLEAKVDEGLFEQQPAAPEPVKPLPVAAAVAAEAEKPAAASRFAYDTLTAAPAASSSAAAAANPMQRGKDGHLTLGLSNDDFFKDPLSMAGAQRSGSGGLGGTPKAGYGGAPGPFGGFGGAGMGAPKPAEVEPIAQKRFANAKAISSRDFQENSAEQESERQARLSRFSGAAAISSDAYFNRADGSYSGNPGSGGGSSGPPPPGADMDISAAELVNRLSFHAKQDMEQVKQIASGAVNKLANMAGRFMNDLSRY</sequence>
<dbReference type="PANTHER" id="PTHR45686">
    <property type="entry name" value="ADP-RIBOSYLATION FACTOR GTPASE ACTIVATING PROTEIN 3, ISOFORM H-RELATED"/>
    <property type="match status" value="1"/>
</dbReference>
<dbReference type="Gene3D" id="1.10.220.150">
    <property type="entry name" value="Arf GTPase activating protein"/>
    <property type="match status" value="1"/>
</dbReference>
<evidence type="ECO:0000256" key="1">
    <source>
        <dbReference type="ARBA" id="ARBA00022468"/>
    </source>
</evidence>
<feature type="domain" description="Arf-GAP" evidence="7">
    <location>
        <begin position="8"/>
        <end position="117"/>
    </location>
</feature>
<evidence type="ECO:0000313" key="9">
    <source>
        <dbReference type="Proteomes" id="UP000256970"/>
    </source>
</evidence>
<evidence type="ECO:0000256" key="3">
    <source>
        <dbReference type="ARBA" id="ARBA00022771"/>
    </source>
</evidence>
<dbReference type="PRINTS" id="PR00405">
    <property type="entry name" value="REVINTRACTNG"/>
</dbReference>